<dbReference type="OrthoDB" id="1732691at2759"/>
<dbReference type="InterPro" id="IPR005786">
    <property type="entry name" value="B_amino_transII"/>
</dbReference>
<dbReference type="InterPro" id="IPR001544">
    <property type="entry name" value="Aminotrans_IV"/>
</dbReference>
<evidence type="ECO:0000256" key="5">
    <source>
        <dbReference type="ARBA" id="ARBA00022679"/>
    </source>
</evidence>
<dbReference type="InterPro" id="IPR033939">
    <property type="entry name" value="BCAT_family"/>
</dbReference>
<evidence type="ECO:0000313" key="13">
    <source>
        <dbReference type="EMBL" id="OAL32836.1"/>
    </source>
</evidence>
<organism evidence="13 14">
    <name type="scientific">Fonsecaea nubica</name>
    <dbReference type="NCBI Taxonomy" id="856822"/>
    <lineage>
        <taxon>Eukaryota</taxon>
        <taxon>Fungi</taxon>
        <taxon>Dikarya</taxon>
        <taxon>Ascomycota</taxon>
        <taxon>Pezizomycotina</taxon>
        <taxon>Eurotiomycetes</taxon>
        <taxon>Chaetothyriomycetidae</taxon>
        <taxon>Chaetothyriales</taxon>
        <taxon>Herpotrichiellaceae</taxon>
        <taxon>Fonsecaea</taxon>
    </lineage>
</organism>
<reference evidence="13 14" key="1">
    <citation type="submission" date="2016-03" db="EMBL/GenBank/DDBJ databases">
        <title>The draft genome sequence of Fonsecaea nubica causative agent of cutaneous subcutaneous infection in human host.</title>
        <authorList>
            <person name="Costa F."/>
            <person name="Sybren D.H."/>
            <person name="Raittz R.T."/>
            <person name="Weiss V.A."/>
            <person name="Leao A.C."/>
            <person name="Gomes R."/>
            <person name="De Souza E.M."/>
            <person name="Pedrosa F.O."/>
            <person name="Steffens M.B."/>
            <person name="Bombassaro A."/>
            <person name="Tadra-Sfeir M.Z."/>
            <person name="Moreno L.F."/>
            <person name="Najafzadeh M.J."/>
            <person name="Felipe M.S."/>
            <person name="Teixeira M."/>
            <person name="Sun J."/>
            <person name="Xi L."/>
            <person name="Castro M.A."/>
            <person name="Vicente V.A."/>
        </authorList>
    </citation>
    <scope>NUCLEOTIDE SEQUENCE [LARGE SCALE GENOMIC DNA]</scope>
    <source>
        <strain evidence="13 14">CBS 269.64</strain>
    </source>
</reference>
<keyword evidence="6 10" id="KW-0663">Pyridoxal phosphate</keyword>
<evidence type="ECO:0000256" key="4">
    <source>
        <dbReference type="ARBA" id="ARBA00022605"/>
    </source>
</evidence>
<dbReference type="GO" id="GO:0009099">
    <property type="term" value="P:L-valine biosynthetic process"/>
    <property type="evidence" value="ECO:0007669"/>
    <property type="project" value="TreeGrafter"/>
</dbReference>
<evidence type="ECO:0000256" key="3">
    <source>
        <dbReference type="ARBA" id="ARBA00022576"/>
    </source>
</evidence>
<dbReference type="GO" id="GO:0005739">
    <property type="term" value="C:mitochondrion"/>
    <property type="evidence" value="ECO:0007669"/>
    <property type="project" value="TreeGrafter"/>
</dbReference>
<comment type="catalytic activity">
    <reaction evidence="11">
        <text>L-isoleucine + 2-oxoglutarate = (S)-3-methyl-2-oxopentanoate + L-glutamate</text>
        <dbReference type="Rhea" id="RHEA:24801"/>
        <dbReference type="ChEBI" id="CHEBI:16810"/>
        <dbReference type="ChEBI" id="CHEBI:29985"/>
        <dbReference type="ChEBI" id="CHEBI:35146"/>
        <dbReference type="ChEBI" id="CHEBI:58045"/>
        <dbReference type="EC" id="2.6.1.42"/>
    </reaction>
</comment>
<dbReference type="InterPro" id="IPR043132">
    <property type="entry name" value="BCAT-like_C"/>
</dbReference>
<feature type="region of interest" description="Disordered" evidence="12">
    <location>
        <begin position="1"/>
        <end position="21"/>
    </location>
</feature>
<dbReference type="SUPFAM" id="SSF56752">
    <property type="entry name" value="D-aminoacid aminotransferase-like PLP-dependent enzymes"/>
    <property type="match status" value="1"/>
</dbReference>
<comment type="similarity">
    <text evidence="2 9">Belongs to the class-IV pyridoxal-phosphate-dependent aminotransferase family.</text>
</comment>
<dbReference type="GO" id="GO:0052655">
    <property type="term" value="F:L-valine-2-oxoglutarate transaminase activity"/>
    <property type="evidence" value="ECO:0007669"/>
    <property type="project" value="RHEA"/>
</dbReference>
<name>A0A178CTR8_9EURO</name>
<dbReference type="PANTHER" id="PTHR11825:SF69">
    <property type="entry name" value="BRANCHED-CHAIN-AMINO-ACID AMINOTRANSFERASE"/>
    <property type="match status" value="1"/>
</dbReference>
<evidence type="ECO:0000256" key="8">
    <source>
        <dbReference type="PIRSR" id="PIRSR006468-1"/>
    </source>
</evidence>
<dbReference type="GO" id="GO:0052654">
    <property type="term" value="F:L-leucine-2-oxoglutarate transaminase activity"/>
    <property type="evidence" value="ECO:0007669"/>
    <property type="project" value="RHEA"/>
</dbReference>
<dbReference type="CDD" id="cd01557">
    <property type="entry name" value="BCAT_beta_family"/>
    <property type="match status" value="1"/>
</dbReference>
<keyword evidence="14" id="KW-1185">Reference proteome</keyword>
<dbReference type="GeneID" id="34591204"/>
<evidence type="ECO:0000256" key="9">
    <source>
        <dbReference type="RuleBase" id="RU004106"/>
    </source>
</evidence>
<dbReference type="AlphaFoldDB" id="A0A178CTR8"/>
<evidence type="ECO:0000256" key="7">
    <source>
        <dbReference type="ARBA" id="ARBA00023304"/>
    </source>
</evidence>
<dbReference type="FunFam" id="3.30.470.10:FF:000012">
    <property type="entry name" value="Branched-chain-amino-acid aminotransferase"/>
    <property type="match status" value="1"/>
</dbReference>
<dbReference type="FunFam" id="3.20.10.10:FF:000004">
    <property type="entry name" value="Branched-chain-amino-acid aminotransferase"/>
    <property type="match status" value="1"/>
</dbReference>
<dbReference type="InterPro" id="IPR018300">
    <property type="entry name" value="Aminotrans_IV_CS"/>
</dbReference>
<dbReference type="Gene3D" id="3.20.10.10">
    <property type="entry name" value="D-amino Acid Aminotransferase, subunit A, domain 2"/>
    <property type="match status" value="1"/>
</dbReference>
<evidence type="ECO:0000256" key="1">
    <source>
        <dbReference type="ARBA" id="ARBA00001933"/>
    </source>
</evidence>
<dbReference type="EC" id="2.6.1.42" evidence="11"/>
<evidence type="ECO:0000256" key="10">
    <source>
        <dbReference type="RuleBase" id="RU004516"/>
    </source>
</evidence>
<keyword evidence="3 11" id="KW-0032">Aminotransferase</keyword>
<evidence type="ECO:0000256" key="12">
    <source>
        <dbReference type="SAM" id="MobiDB-lite"/>
    </source>
</evidence>
<evidence type="ECO:0000256" key="6">
    <source>
        <dbReference type="ARBA" id="ARBA00022898"/>
    </source>
</evidence>
<accession>A0A178CTR8</accession>
<dbReference type="PANTHER" id="PTHR11825">
    <property type="entry name" value="SUBGROUP IIII AMINOTRANSFERASE"/>
    <property type="match status" value="1"/>
</dbReference>
<comment type="caution">
    <text evidence="13">The sequence shown here is derived from an EMBL/GenBank/DDBJ whole genome shotgun (WGS) entry which is preliminary data.</text>
</comment>
<keyword evidence="7 11" id="KW-0100">Branched-chain amino acid biosynthesis</keyword>
<dbReference type="InterPro" id="IPR036038">
    <property type="entry name" value="Aminotransferase-like"/>
</dbReference>
<feature type="region of interest" description="Disordered" evidence="12">
    <location>
        <begin position="216"/>
        <end position="247"/>
    </location>
</feature>
<sequence length="460" mass="50482">MAPVAVTPVSPPSPTLDDTSKLTKAGTAAILEKTASNSRRVAELDASKLTITRNLNPKNVPVANSPEVWSQSCTTDHMLTARWTEKDGWEAPEIRPYGPLSIMPTASVLHYATECFEGMKAYRGVDGKVRLFRADRNARRFLQSATRIALPSFPPEEFVKLLKKFVGVEASKWIAEPESFIYIRPTMIATAPALGVQRPKEALMYIIMVMFPSLDDPSCKPPSSVPAQPTARDTTGNQSESKHTASKGMRLLASRHDMIRAWPGGFGNAKVGANYGPSLVAQGEARARGYDQILWLFGNECFVTEAGGSNFFVLWDNKQTGRRELVTAPLEDGVILEGVTRASVLELVRSGAIGGGNVDVVERKFTMHELIEAQNEGRLLEAFGAGTAFFISPVQDIHFRGSDLVLPLGREGQENGVDVETNGASFAMAVKQALKDIMYGRREHEWGVVIEEEKERRAFE</sequence>
<dbReference type="PROSITE" id="PS00770">
    <property type="entry name" value="AA_TRANSFER_CLASS_4"/>
    <property type="match status" value="1"/>
</dbReference>
<dbReference type="GO" id="GO:0009098">
    <property type="term" value="P:L-leucine biosynthetic process"/>
    <property type="evidence" value="ECO:0007669"/>
    <property type="project" value="TreeGrafter"/>
</dbReference>
<feature type="modified residue" description="N6-(pyridoxal phosphate)lysine" evidence="8">
    <location>
        <position position="270"/>
    </location>
</feature>
<evidence type="ECO:0000313" key="14">
    <source>
        <dbReference type="Proteomes" id="UP000185904"/>
    </source>
</evidence>
<dbReference type="EMBL" id="LVCJ01000056">
    <property type="protein sequence ID" value="OAL32836.1"/>
    <property type="molecule type" value="Genomic_DNA"/>
</dbReference>
<evidence type="ECO:0000256" key="2">
    <source>
        <dbReference type="ARBA" id="ARBA00009320"/>
    </source>
</evidence>
<comment type="catalytic activity">
    <reaction evidence="11">
        <text>L-leucine + 2-oxoglutarate = 4-methyl-2-oxopentanoate + L-glutamate</text>
        <dbReference type="Rhea" id="RHEA:18321"/>
        <dbReference type="ChEBI" id="CHEBI:16810"/>
        <dbReference type="ChEBI" id="CHEBI:17865"/>
        <dbReference type="ChEBI" id="CHEBI:29985"/>
        <dbReference type="ChEBI" id="CHEBI:57427"/>
        <dbReference type="EC" id="2.6.1.42"/>
    </reaction>
</comment>
<dbReference type="PIRSF" id="PIRSF006468">
    <property type="entry name" value="BCAT1"/>
    <property type="match status" value="1"/>
</dbReference>
<comment type="catalytic activity">
    <reaction evidence="11">
        <text>L-valine + 2-oxoglutarate = 3-methyl-2-oxobutanoate + L-glutamate</text>
        <dbReference type="Rhea" id="RHEA:24813"/>
        <dbReference type="ChEBI" id="CHEBI:11851"/>
        <dbReference type="ChEBI" id="CHEBI:16810"/>
        <dbReference type="ChEBI" id="CHEBI:29985"/>
        <dbReference type="ChEBI" id="CHEBI:57762"/>
        <dbReference type="EC" id="2.6.1.42"/>
    </reaction>
</comment>
<comment type="cofactor">
    <cofactor evidence="1 10">
        <name>pyridoxal 5'-phosphate</name>
        <dbReference type="ChEBI" id="CHEBI:597326"/>
    </cofactor>
</comment>
<evidence type="ECO:0000256" key="11">
    <source>
        <dbReference type="RuleBase" id="RU004517"/>
    </source>
</evidence>
<dbReference type="RefSeq" id="XP_022498016.1">
    <property type="nucleotide sequence ID" value="XM_022646077.1"/>
</dbReference>
<feature type="compositionally biased region" description="Polar residues" evidence="12">
    <location>
        <begin position="225"/>
        <end position="239"/>
    </location>
</feature>
<keyword evidence="4 11" id="KW-0028">Amino-acid biosynthesis</keyword>
<dbReference type="InterPro" id="IPR043131">
    <property type="entry name" value="BCAT-like_N"/>
</dbReference>
<protein>
    <recommendedName>
        <fullName evidence="11">Branched-chain-amino-acid aminotransferase</fullName>
        <ecNumber evidence="11">2.6.1.42</ecNumber>
    </recommendedName>
</protein>
<dbReference type="GO" id="GO:0052656">
    <property type="term" value="F:L-isoleucine-2-oxoglutarate transaminase activity"/>
    <property type="evidence" value="ECO:0007669"/>
    <property type="project" value="RHEA"/>
</dbReference>
<dbReference type="Proteomes" id="UP000185904">
    <property type="component" value="Unassembled WGS sequence"/>
</dbReference>
<dbReference type="Gene3D" id="3.30.470.10">
    <property type="match status" value="1"/>
</dbReference>
<keyword evidence="5 11" id="KW-0808">Transferase</keyword>
<proteinExistence type="inferred from homology"/>
<dbReference type="Pfam" id="PF01063">
    <property type="entry name" value="Aminotran_4"/>
    <property type="match status" value="1"/>
</dbReference>
<gene>
    <name evidence="13" type="ORF">AYO20_07793</name>
</gene>